<keyword evidence="4" id="KW-0378">Hydrolase</keyword>
<protein>
    <recommendedName>
        <fullName evidence="7">Peptidase S8/S53 domain-containing protein</fullName>
    </recommendedName>
</protein>
<dbReference type="GO" id="GO:0004252">
    <property type="term" value="F:serine-type endopeptidase activity"/>
    <property type="evidence" value="ECO:0007669"/>
    <property type="project" value="InterPro"/>
</dbReference>
<keyword evidence="2" id="KW-0645">Protease</keyword>
<dbReference type="InterPro" id="IPR045051">
    <property type="entry name" value="SBT"/>
</dbReference>
<dbReference type="InterPro" id="IPR023827">
    <property type="entry name" value="Peptidase_S8_Asp-AS"/>
</dbReference>
<keyword evidence="5" id="KW-0720">Serine protease</keyword>
<gene>
    <name evidence="8" type="ORF">SASPL_109531</name>
</gene>
<proteinExistence type="inferred from homology"/>
<dbReference type="PROSITE" id="PS51892">
    <property type="entry name" value="SUBTILASE"/>
    <property type="match status" value="1"/>
</dbReference>
<dbReference type="GO" id="GO:0006508">
    <property type="term" value="P:proteolysis"/>
    <property type="evidence" value="ECO:0007669"/>
    <property type="project" value="UniProtKB-KW"/>
</dbReference>
<evidence type="ECO:0000313" key="9">
    <source>
        <dbReference type="Proteomes" id="UP000298416"/>
    </source>
</evidence>
<feature type="domain" description="Peptidase S8/S53" evidence="7">
    <location>
        <begin position="62"/>
        <end position="236"/>
    </location>
</feature>
<dbReference type="Gene3D" id="3.40.50.200">
    <property type="entry name" value="Peptidase S8/S53 domain"/>
    <property type="match status" value="1"/>
</dbReference>
<evidence type="ECO:0000259" key="7">
    <source>
        <dbReference type="Pfam" id="PF00082"/>
    </source>
</evidence>
<sequence>MLLLNRKIWRPGTALFYRLPQQARVKMRHISFTRTATCSRDLLPGFHPTRLWGCGWKDSNYGKGVIIGVLDTGVMPQHPSFSDEGMPPLPAKWKSECEFSRTTCNNKIIGARFFNDEDQSPLDDNGHGTHTAAGRFVQGANLFGSANGTAAHLAIYKVLKDNSRGEAAFLAGMDAAIEDGVDVLSISIGYTDATQIKTLYQDYFAIGAFSAMEKGIIVSFAAGNSGPLPSSVGSDGWSKHVGQKIECKSSARKESRGGW</sequence>
<dbReference type="Proteomes" id="UP000298416">
    <property type="component" value="Unassembled WGS sequence"/>
</dbReference>
<evidence type="ECO:0000256" key="6">
    <source>
        <dbReference type="PROSITE-ProRule" id="PRU01240"/>
    </source>
</evidence>
<dbReference type="EMBL" id="PNBA02000003">
    <property type="protein sequence ID" value="KAG6431452.1"/>
    <property type="molecule type" value="Genomic_DNA"/>
</dbReference>
<evidence type="ECO:0000256" key="2">
    <source>
        <dbReference type="ARBA" id="ARBA00022670"/>
    </source>
</evidence>
<dbReference type="PANTHER" id="PTHR10795">
    <property type="entry name" value="PROPROTEIN CONVERTASE SUBTILISIN/KEXIN"/>
    <property type="match status" value="1"/>
</dbReference>
<dbReference type="InterPro" id="IPR015500">
    <property type="entry name" value="Peptidase_S8_subtilisin-rel"/>
</dbReference>
<evidence type="ECO:0000256" key="3">
    <source>
        <dbReference type="ARBA" id="ARBA00022729"/>
    </source>
</evidence>
<dbReference type="SUPFAM" id="SSF52743">
    <property type="entry name" value="Subtilisin-like"/>
    <property type="match status" value="1"/>
</dbReference>
<reference evidence="8" key="1">
    <citation type="submission" date="2018-01" db="EMBL/GenBank/DDBJ databases">
        <authorList>
            <person name="Mao J.F."/>
        </authorList>
    </citation>
    <scope>NUCLEOTIDE SEQUENCE</scope>
    <source>
        <strain evidence="8">Huo1</strain>
        <tissue evidence="8">Leaf</tissue>
    </source>
</reference>
<accession>A0A8X8YIT1</accession>
<keyword evidence="9" id="KW-1185">Reference proteome</keyword>
<comment type="caution">
    <text evidence="8">The sequence shown here is derived from an EMBL/GenBank/DDBJ whole genome shotgun (WGS) entry which is preliminary data.</text>
</comment>
<dbReference type="InterPro" id="IPR000209">
    <property type="entry name" value="Peptidase_S8/S53_dom"/>
</dbReference>
<dbReference type="PROSITE" id="PS00136">
    <property type="entry name" value="SUBTILASE_ASP"/>
    <property type="match status" value="1"/>
</dbReference>
<organism evidence="8">
    <name type="scientific">Salvia splendens</name>
    <name type="common">Scarlet sage</name>
    <dbReference type="NCBI Taxonomy" id="180675"/>
    <lineage>
        <taxon>Eukaryota</taxon>
        <taxon>Viridiplantae</taxon>
        <taxon>Streptophyta</taxon>
        <taxon>Embryophyta</taxon>
        <taxon>Tracheophyta</taxon>
        <taxon>Spermatophyta</taxon>
        <taxon>Magnoliopsida</taxon>
        <taxon>eudicotyledons</taxon>
        <taxon>Gunneridae</taxon>
        <taxon>Pentapetalae</taxon>
        <taxon>asterids</taxon>
        <taxon>lamiids</taxon>
        <taxon>Lamiales</taxon>
        <taxon>Lamiaceae</taxon>
        <taxon>Nepetoideae</taxon>
        <taxon>Mentheae</taxon>
        <taxon>Salviinae</taxon>
        <taxon>Salvia</taxon>
        <taxon>Salvia subgen. Calosphace</taxon>
        <taxon>core Calosphace</taxon>
    </lineage>
</organism>
<dbReference type="AlphaFoldDB" id="A0A8X8YIT1"/>
<evidence type="ECO:0000256" key="5">
    <source>
        <dbReference type="ARBA" id="ARBA00022825"/>
    </source>
</evidence>
<dbReference type="PRINTS" id="PR00723">
    <property type="entry name" value="SUBTILISIN"/>
</dbReference>
<name>A0A8X8YIT1_SALSN</name>
<dbReference type="InterPro" id="IPR036852">
    <property type="entry name" value="Peptidase_S8/S53_dom_sf"/>
</dbReference>
<comment type="caution">
    <text evidence="6">Lacks conserved residue(s) required for the propagation of feature annotation.</text>
</comment>
<evidence type="ECO:0000313" key="8">
    <source>
        <dbReference type="EMBL" id="KAG6431452.1"/>
    </source>
</evidence>
<dbReference type="Pfam" id="PF00082">
    <property type="entry name" value="Peptidase_S8"/>
    <property type="match status" value="1"/>
</dbReference>
<comment type="similarity">
    <text evidence="1 6">Belongs to the peptidase S8 family.</text>
</comment>
<evidence type="ECO:0000256" key="1">
    <source>
        <dbReference type="ARBA" id="ARBA00011073"/>
    </source>
</evidence>
<evidence type="ECO:0000256" key="4">
    <source>
        <dbReference type="ARBA" id="ARBA00022801"/>
    </source>
</evidence>
<reference evidence="8" key="2">
    <citation type="submission" date="2020-08" db="EMBL/GenBank/DDBJ databases">
        <title>Plant Genome Project.</title>
        <authorList>
            <person name="Zhang R.-G."/>
        </authorList>
    </citation>
    <scope>NUCLEOTIDE SEQUENCE</scope>
    <source>
        <strain evidence="8">Huo1</strain>
        <tissue evidence="8">Leaf</tissue>
    </source>
</reference>
<keyword evidence="3" id="KW-0732">Signal</keyword>